<protein>
    <submittedName>
        <fullName evidence="1">Phage tail protein</fullName>
    </submittedName>
</protein>
<dbReference type="PANTHER" id="PTHR38009:SF1">
    <property type="entry name" value="CONSERVED HYPOTHETICAL PHAGE TAIL PROTEIN"/>
    <property type="match status" value="1"/>
</dbReference>
<evidence type="ECO:0000313" key="1">
    <source>
        <dbReference type="EMBL" id="MEC5385337.1"/>
    </source>
</evidence>
<organism evidence="1 2">
    <name type="scientific">Uliginosibacterium silvisoli</name>
    <dbReference type="NCBI Taxonomy" id="3114758"/>
    <lineage>
        <taxon>Bacteria</taxon>
        <taxon>Pseudomonadati</taxon>
        <taxon>Pseudomonadota</taxon>
        <taxon>Betaproteobacteria</taxon>
        <taxon>Rhodocyclales</taxon>
        <taxon>Zoogloeaceae</taxon>
        <taxon>Uliginosibacterium</taxon>
    </lineage>
</organism>
<comment type="caution">
    <text evidence="1">The sequence shown here is derived from an EMBL/GenBank/DDBJ whole genome shotgun (WGS) entry which is preliminary data.</text>
</comment>
<dbReference type="EMBL" id="JAYXHS010000001">
    <property type="protein sequence ID" value="MEC5385337.1"/>
    <property type="molecule type" value="Genomic_DNA"/>
</dbReference>
<evidence type="ECO:0000313" key="2">
    <source>
        <dbReference type="Proteomes" id="UP001331561"/>
    </source>
</evidence>
<dbReference type="InterPro" id="IPR011747">
    <property type="entry name" value="CHP02241"/>
</dbReference>
<proteinExistence type="predicted"/>
<gene>
    <name evidence="1" type="ORF">VVD49_06355</name>
</gene>
<dbReference type="NCBIfam" id="TIGR02241">
    <property type="entry name" value="conserved hypothetical phage tail region protein"/>
    <property type="match status" value="1"/>
</dbReference>
<sequence length="159" mass="16956">MSDENLLPPLHVFRFHISFKKSSGGSSPVEVCSGAFAECTGLEATMEPKVIKEGGLNYGGVQRAGSVSFATVVLKRGMTKTRDLFKWFQLVSGGAYAYRLSAEIQMQNAAGETVVTWGLDSCLPVKFKAADLNAKGTDVGVEELHLAHEGFRLVDGGGA</sequence>
<name>A0ABU6K074_9RHOO</name>
<dbReference type="Proteomes" id="UP001331561">
    <property type="component" value="Unassembled WGS sequence"/>
</dbReference>
<dbReference type="RefSeq" id="WP_327598295.1">
    <property type="nucleotide sequence ID" value="NZ_JAYXHS010000001.1"/>
</dbReference>
<dbReference type="Pfam" id="PF06841">
    <property type="entry name" value="Phage_T4_gp19"/>
    <property type="match status" value="1"/>
</dbReference>
<accession>A0ABU6K074</accession>
<dbReference type="InterPro" id="IPR010667">
    <property type="entry name" value="Phage_T4_Gp19"/>
</dbReference>
<keyword evidence="2" id="KW-1185">Reference proteome</keyword>
<reference evidence="1 2" key="1">
    <citation type="submission" date="2024-01" db="EMBL/GenBank/DDBJ databases">
        <title>Uliginosibacterium soil sp. nov.</title>
        <authorList>
            <person name="Lv Y."/>
        </authorList>
    </citation>
    <scope>NUCLEOTIDE SEQUENCE [LARGE SCALE GENOMIC DNA]</scope>
    <source>
        <strain evidence="1 2">H3</strain>
    </source>
</reference>
<dbReference type="PANTHER" id="PTHR38009">
    <property type="entry name" value="CONSERVED HYPOTHETICAL PHAGE TAIL PROTEIN"/>
    <property type="match status" value="1"/>
</dbReference>